<dbReference type="AlphaFoldDB" id="A0A4R3PZC8"/>
<organism evidence="1 2">
    <name type="scientific">Rhizobium sullae</name>
    <name type="common">Rhizobium hedysari</name>
    <dbReference type="NCBI Taxonomy" id="50338"/>
    <lineage>
        <taxon>Bacteria</taxon>
        <taxon>Pseudomonadati</taxon>
        <taxon>Pseudomonadota</taxon>
        <taxon>Alphaproteobacteria</taxon>
        <taxon>Hyphomicrobiales</taxon>
        <taxon>Rhizobiaceae</taxon>
        <taxon>Rhizobium/Agrobacterium group</taxon>
        <taxon>Rhizobium</taxon>
    </lineage>
</organism>
<evidence type="ECO:0000313" key="1">
    <source>
        <dbReference type="EMBL" id="TCU13679.1"/>
    </source>
</evidence>
<name>A0A4R3PZC8_RHISU</name>
<sequence length="82" mass="9331">MAGLELARALVTVKAHPDDFNEGANQKLAAYYRSDKQLRFREVSKQHAGWLVAAWQDPVVNDKDERFLELDVQEASAEDEND</sequence>
<dbReference type="EMBL" id="SMBH01000011">
    <property type="protein sequence ID" value="TCU13679.1"/>
    <property type="molecule type" value="Genomic_DNA"/>
</dbReference>
<protein>
    <submittedName>
        <fullName evidence="1">Uncharacterized protein</fullName>
    </submittedName>
</protein>
<reference evidence="1 2" key="1">
    <citation type="submission" date="2019-03" db="EMBL/GenBank/DDBJ databases">
        <title>Genomic Encyclopedia of Type Strains, Phase IV (KMG-V): Genome sequencing to study the core and pangenomes of soil and plant-associated prokaryotes.</title>
        <authorList>
            <person name="Whitman W."/>
        </authorList>
    </citation>
    <scope>NUCLEOTIDE SEQUENCE [LARGE SCALE GENOMIC DNA]</scope>
    <source>
        <strain evidence="1 2">Hc14</strain>
    </source>
</reference>
<dbReference type="Proteomes" id="UP000294576">
    <property type="component" value="Unassembled WGS sequence"/>
</dbReference>
<accession>A0A4R3PZC8</accession>
<gene>
    <name evidence="1" type="ORF">EV132_111112</name>
</gene>
<comment type="caution">
    <text evidence="1">The sequence shown here is derived from an EMBL/GenBank/DDBJ whole genome shotgun (WGS) entry which is preliminary data.</text>
</comment>
<proteinExistence type="predicted"/>
<evidence type="ECO:0000313" key="2">
    <source>
        <dbReference type="Proteomes" id="UP000294576"/>
    </source>
</evidence>